<comment type="pathway">
    <text evidence="4">Amino-acid biosynthesis; D-alanine biosynthesis; D-alanine from L-alanine: step 1/1.</text>
</comment>
<dbReference type="HAMAP" id="MF_01201">
    <property type="entry name" value="Ala_racemase"/>
    <property type="match status" value="1"/>
</dbReference>
<dbReference type="RefSeq" id="WP_244751410.1">
    <property type="nucleotide sequence ID" value="NZ_CP095074.1"/>
</dbReference>
<feature type="modified residue" description="N6-(pyridoxal phosphate)lysine" evidence="4">
    <location>
        <position position="41"/>
    </location>
</feature>
<feature type="active site" description="Proton acceptor; specific for D-alanine" evidence="4">
    <location>
        <position position="41"/>
    </location>
</feature>
<dbReference type="PANTHER" id="PTHR30511:SF0">
    <property type="entry name" value="ALANINE RACEMASE, CATABOLIC-RELATED"/>
    <property type="match status" value="1"/>
</dbReference>
<dbReference type="PANTHER" id="PTHR30511">
    <property type="entry name" value="ALANINE RACEMASE"/>
    <property type="match status" value="1"/>
</dbReference>
<comment type="cofactor">
    <cofactor evidence="1 4">
        <name>pyridoxal 5'-phosphate</name>
        <dbReference type="ChEBI" id="CHEBI:597326"/>
    </cofactor>
</comment>
<evidence type="ECO:0000256" key="2">
    <source>
        <dbReference type="ARBA" id="ARBA00022898"/>
    </source>
</evidence>
<dbReference type="EMBL" id="CP095074">
    <property type="protein sequence ID" value="UOQ91799.1"/>
    <property type="molecule type" value="Genomic_DNA"/>
</dbReference>
<evidence type="ECO:0000313" key="7">
    <source>
        <dbReference type="Proteomes" id="UP000831880"/>
    </source>
</evidence>
<comment type="catalytic activity">
    <reaction evidence="4">
        <text>L-alanine = D-alanine</text>
        <dbReference type="Rhea" id="RHEA:20249"/>
        <dbReference type="ChEBI" id="CHEBI:57416"/>
        <dbReference type="ChEBI" id="CHEBI:57972"/>
        <dbReference type="EC" id="5.1.1.1"/>
    </reaction>
</comment>
<evidence type="ECO:0000256" key="4">
    <source>
        <dbReference type="HAMAP-Rule" id="MF_01201"/>
    </source>
</evidence>
<evidence type="ECO:0000313" key="6">
    <source>
        <dbReference type="EMBL" id="UOQ91799.1"/>
    </source>
</evidence>
<evidence type="ECO:0000256" key="1">
    <source>
        <dbReference type="ARBA" id="ARBA00001933"/>
    </source>
</evidence>
<dbReference type="CDD" id="cd00430">
    <property type="entry name" value="PLPDE_III_AR"/>
    <property type="match status" value="1"/>
</dbReference>
<gene>
    <name evidence="6" type="primary">alr</name>
    <name evidence="6" type="ORF">MUO14_14775</name>
</gene>
<protein>
    <recommendedName>
        <fullName evidence="4">Alanine racemase</fullName>
        <ecNumber evidence="4">5.1.1.1</ecNumber>
    </recommendedName>
</protein>
<comment type="similarity">
    <text evidence="4">Belongs to the alanine racemase family.</text>
</comment>
<proteinExistence type="inferred from homology"/>
<name>A0ABY4GUY2_9BACI</name>
<dbReference type="PRINTS" id="PR00992">
    <property type="entry name" value="ALARACEMASE"/>
</dbReference>
<keyword evidence="2 4" id="KW-0663">Pyridoxal phosphate</keyword>
<dbReference type="SUPFAM" id="SSF50621">
    <property type="entry name" value="Alanine racemase C-terminal domain-like"/>
    <property type="match status" value="1"/>
</dbReference>
<sequence length="385" mass="44059">MSIEAFYRDTWAEIDLSAIEYNIEQMQKRLPQHTGIYAVVKADAYGHGDVQVAKQALRAGAKRLAVSLLDEAVKLRRAGVTAPILVMGWSRPEDMPIAAENDIAVTVFQKEWVDQVKETSFNKPLKLHMKWDTGMGRVGIRSTKEMDTLLSVIKASPLLELQALYTHFATADEEDLTYYQEQTARFQDMYEHFKRVWPHPVEIHTGNSAASQRFPEHMHHFVRFGISMYGLYPSPVVKKERPIDLNPSFSLKSQLIHVKKMDSNEAISYGATYQTEEEEWIGTIPIGYADGWIRKLQGMDVLVDGKRHPIVGRICMDQCMIKLDREYSVGTKVTLIGKQGNEIIHTDELADYLETINYEIPCMISYRVPRMYFINGHIVEVDNTL</sequence>
<accession>A0ABY4GUY2</accession>
<dbReference type="InterPro" id="IPR009006">
    <property type="entry name" value="Ala_racemase/Decarboxylase_C"/>
</dbReference>
<dbReference type="Pfam" id="PF00842">
    <property type="entry name" value="Ala_racemase_C"/>
    <property type="match status" value="1"/>
</dbReference>
<organism evidence="6 7">
    <name type="scientific">Halobacillus shinanisalinarum</name>
    <dbReference type="NCBI Taxonomy" id="2932258"/>
    <lineage>
        <taxon>Bacteria</taxon>
        <taxon>Bacillati</taxon>
        <taxon>Bacillota</taxon>
        <taxon>Bacilli</taxon>
        <taxon>Bacillales</taxon>
        <taxon>Bacillaceae</taxon>
        <taxon>Halobacillus</taxon>
    </lineage>
</organism>
<dbReference type="InterPro" id="IPR020622">
    <property type="entry name" value="Ala_racemase_pyridoxalP-BS"/>
</dbReference>
<feature type="active site" description="Proton acceptor; specific for L-alanine" evidence="4">
    <location>
        <position position="269"/>
    </location>
</feature>
<dbReference type="GO" id="GO:0008784">
    <property type="term" value="F:alanine racemase activity"/>
    <property type="evidence" value="ECO:0007669"/>
    <property type="project" value="UniProtKB-EC"/>
</dbReference>
<dbReference type="InterPro" id="IPR029066">
    <property type="entry name" value="PLP-binding_barrel"/>
</dbReference>
<comment type="function">
    <text evidence="4">Catalyzes the interconversion of L-alanine and D-alanine. May also act on other amino acids.</text>
</comment>
<dbReference type="Pfam" id="PF01168">
    <property type="entry name" value="Ala_racemase_N"/>
    <property type="match status" value="1"/>
</dbReference>
<dbReference type="EC" id="5.1.1.1" evidence="4"/>
<dbReference type="PROSITE" id="PS00395">
    <property type="entry name" value="ALANINE_RACEMASE"/>
    <property type="match status" value="1"/>
</dbReference>
<dbReference type="InterPro" id="IPR000821">
    <property type="entry name" value="Ala_racemase"/>
</dbReference>
<keyword evidence="7" id="KW-1185">Reference proteome</keyword>
<reference evidence="6 7" key="1">
    <citation type="submission" date="2022-04" db="EMBL/GenBank/DDBJ databases">
        <title>Halobacillus sp. isolated from saltern.</title>
        <authorList>
            <person name="Won M."/>
            <person name="Lee C.-M."/>
            <person name="Woen H.-Y."/>
            <person name="Kwon S.-W."/>
        </authorList>
    </citation>
    <scope>NUCLEOTIDE SEQUENCE [LARGE SCALE GENOMIC DNA]</scope>
    <source>
        <strain evidence="6 7">SSTM10-2</strain>
    </source>
</reference>
<dbReference type="NCBIfam" id="TIGR00492">
    <property type="entry name" value="alr"/>
    <property type="match status" value="1"/>
</dbReference>
<dbReference type="Proteomes" id="UP000831880">
    <property type="component" value="Chromosome"/>
</dbReference>
<dbReference type="Gene3D" id="3.20.20.10">
    <property type="entry name" value="Alanine racemase"/>
    <property type="match status" value="1"/>
</dbReference>
<evidence type="ECO:0000259" key="5">
    <source>
        <dbReference type="SMART" id="SM01005"/>
    </source>
</evidence>
<keyword evidence="3 4" id="KW-0413">Isomerase</keyword>
<dbReference type="SMART" id="SM01005">
    <property type="entry name" value="Ala_racemase_C"/>
    <property type="match status" value="1"/>
</dbReference>
<feature type="binding site" evidence="4">
    <location>
        <position position="137"/>
    </location>
    <ligand>
        <name>substrate</name>
    </ligand>
</feature>
<evidence type="ECO:0000256" key="3">
    <source>
        <dbReference type="ARBA" id="ARBA00023235"/>
    </source>
</evidence>
<dbReference type="InterPro" id="IPR011079">
    <property type="entry name" value="Ala_racemase_C"/>
</dbReference>
<feature type="domain" description="Alanine racemase C-terminal" evidence="5">
    <location>
        <begin position="248"/>
        <end position="373"/>
    </location>
</feature>
<dbReference type="InterPro" id="IPR001608">
    <property type="entry name" value="Ala_racemase_N"/>
</dbReference>
<dbReference type="SUPFAM" id="SSF51419">
    <property type="entry name" value="PLP-binding barrel"/>
    <property type="match status" value="1"/>
</dbReference>
<feature type="binding site" evidence="4">
    <location>
        <position position="316"/>
    </location>
    <ligand>
        <name>substrate</name>
    </ligand>
</feature>
<dbReference type="Gene3D" id="2.40.37.10">
    <property type="entry name" value="Lyase, Ornithine Decarboxylase, Chain A, domain 1"/>
    <property type="match status" value="1"/>
</dbReference>